<dbReference type="AlphaFoldDB" id="A0A7R9C022"/>
<evidence type="ECO:0000259" key="10">
    <source>
        <dbReference type="PROSITE" id="PS50922"/>
    </source>
</evidence>
<dbReference type="Pfam" id="PF03798">
    <property type="entry name" value="TRAM_LAG1_CLN8"/>
    <property type="match status" value="1"/>
</dbReference>
<dbReference type="PANTHER" id="PTHR12560:SF0">
    <property type="entry name" value="LD18904P"/>
    <property type="match status" value="1"/>
</dbReference>
<keyword evidence="6 7" id="KW-0472">Membrane</keyword>
<feature type="region of interest" description="Disordered" evidence="8">
    <location>
        <begin position="165"/>
        <end position="192"/>
    </location>
</feature>
<name>A0A7R9C022_9CRUS</name>
<feature type="transmembrane region" description="Helical" evidence="9">
    <location>
        <begin position="6"/>
        <end position="26"/>
    </location>
</feature>
<organism evidence="11">
    <name type="scientific">Notodromas monacha</name>
    <dbReference type="NCBI Taxonomy" id="399045"/>
    <lineage>
        <taxon>Eukaryota</taxon>
        <taxon>Metazoa</taxon>
        <taxon>Ecdysozoa</taxon>
        <taxon>Arthropoda</taxon>
        <taxon>Crustacea</taxon>
        <taxon>Oligostraca</taxon>
        <taxon>Ostracoda</taxon>
        <taxon>Podocopa</taxon>
        <taxon>Podocopida</taxon>
        <taxon>Cypridocopina</taxon>
        <taxon>Cypridoidea</taxon>
        <taxon>Cyprididae</taxon>
        <taxon>Notodromas</taxon>
    </lineage>
</organism>
<comment type="pathway">
    <text evidence="2">Lipid metabolism; sphingolipid metabolism.</text>
</comment>
<evidence type="ECO:0000256" key="3">
    <source>
        <dbReference type="ARBA" id="ARBA00004991"/>
    </source>
</evidence>
<evidence type="ECO:0000256" key="9">
    <source>
        <dbReference type="SAM" id="Phobius"/>
    </source>
</evidence>
<sequence length="192" mass="22628">YITPDVWWYYMIELSFYWALMVSQFTDVKRRDFAQMFVHHCATIMLMSFSWACNLTRVGTLVLIVHDVADIFLESAKMAKYAGKLNLCNILFAVFTIVWIISRLGIFPFKIIYSCALEAPTLYPTFPAYYIFNILLLCLMCLHIFWTYWIVQGAYKTIAKGHMEKDVRSSSEEEITEDDEVDEDEKKKMKRN</sequence>
<evidence type="ECO:0000313" key="11">
    <source>
        <dbReference type="EMBL" id="CAD7283688.1"/>
    </source>
</evidence>
<dbReference type="InterPro" id="IPR016439">
    <property type="entry name" value="Lag1/Lac1-like"/>
</dbReference>
<comment type="subcellular location">
    <subcellularLocation>
        <location evidence="1">Membrane</location>
        <topology evidence="1">Multi-pass membrane protein</topology>
    </subcellularLocation>
</comment>
<evidence type="ECO:0000256" key="5">
    <source>
        <dbReference type="ARBA" id="ARBA00022989"/>
    </source>
</evidence>
<dbReference type="EMBL" id="OA887902">
    <property type="protein sequence ID" value="CAD7283688.1"/>
    <property type="molecule type" value="Genomic_DNA"/>
</dbReference>
<evidence type="ECO:0000256" key="1">
    <source>
        <dbReference type="ARBA" id="ARBA00004141"/>
    </source>
</evidence>
<dbReference type="OrthoDB" id="537032at2759"/>
<dbReference type="GO" id="GO:0046513">
    <property type="term" value="P:ceramide biosynthetic process"/>
    <property type="evidence" value="ECO:0007669"/>
    <property type="project" value="InterPro"/>
</dbReference>
<dbReference type="SMART" id="SM00724">
    <property type="entry name" value="TLC"/>
    <property type="match status" value="1"/>
</dbReference>
<gene>
    <name evidence="11" type="ORF">NMOB1V02_LOCUS11301</name>
</gene>
<evidence type="ECO:0000256" key="6">
    <source>
        <dbReference type="ARBA" id="ARBA00023136"/>
    </source>
</evidence>
<protein>
    <recommendedName>
        <fullName evidence="10">TLC domain-containing protein</fullName>
    </recommendedName>
</protein>
<feature type="domain" description="TLC" evidence="10">
    <location>
        <begin position="1"/>
        <end position="159"/>
    </location>
</feature>
<keyword evidence="12" id="KW-1185">Reference proteome</keyword>
<evidence type="ECO:0000313" key="12">
    <source>
        <dbReference type="Proteomes" id="UP000678499"/>
    </source>
</evidence>
<keyword evidence="5 9" id="KW-1133">Transmembrane helix</keyword>
<dbReference type="Proteomes" id="UP000678499">
    <property type="component" value="Unassembled WGS sequence"/>
</dbReference>
<feature type="compositionally biased region" description="Acidic residues" evidence="8">
    <location>
        <begin position="172"/>
        <end position="183"/>
    </location>
</feature>
<keyword evidence="4 7" id="KW-0812">Transmembrane</keyword>
<feature type="transmembrane region" description="Helical" evidence="9">
    <location>
        <begin position="129"/>
        <end position="151"/>
    </location>
</feature>
<reference evidence="11" key="1">
    <citation type="submission" date="2020-11" db="EMBL/GenBank/DDBJ databases">
        <authorList>
            <person name="Tran Van P."/>
        </authorList>
    </citation>
    <scope>NUCLEOTIDE SEQUENCE</scope>
</reference>
<evidence type="ECO:0000256" key="4">
    <source>
        <dbReference type="ARBA" id="ARBA00022692"/>
    </source>
</evidence>
<evidence type="ECO:0000256" key="7">
    <source>
        <dbReference type="PROSITE-ProRule" id="PRU00205"/>
    </source>
</evidence>
<dbReference type="GO" id="GO:0050291">
    <property type="term" value="F:sphingosine N-acyltransferase activity"/>
    <property type="evidence" value="ECO:0007669"/>
    <property type="project" value="InterPro"/>
</dbReference>
<dbReference type="InterPro" id="IPR006634">
    <property type="entry name" value="TLC-dom"/>
</dbReference>
<proteinExistence type="predicted"/>
<evidence type="ECO:0000256" key="2">
    <source>
        <dbReference type="ARBA" id="ARBA00004760"/>
    </source>
</evidence>
<evidence type="ECO:0000256" key="8">
    <source>
        <dbReference type="SAM" id="MobiDB-lite"/>
    </source>
</evidence>
<dbReference type="UniPathway" id="UPA00222"/>
<dbReference type="PROSITE" id="PS50922">
    <property type="entry name" value="TLC"/>
    <property type="match status" value="1"/>
</dbReference>
<feature type="transmembrane region" description="Helical" evidence="9">
    <location>
        <begin position="88"/>
        <end position="109"/>
    </location>
</feature>
<dbReference type="EMBL" id="CAJPEX010005865">
    <property type="protein sequence ID" value="CAG0923840.1"/>
    <property type="molecule type" value="Genomic_DNA"/>
</dbReference>
<accession>A0A7R9C022</accession>
<comment type="pathway">
    <text evidence="3">Sphingolipid metabolism.</text>
</comment>
<feature type="non-terminal residue" evidence="11">
    <location>
        <position position="1"/>
    </location>
</feature>
<dbReference type="GO" id="GO:0016020">
    <property type="term" value="C:membrane"/>
    <property type="evidence" value="ECO:0007669"/>
    <property type="project" value="UniProtKB-SubCell"/>
</dbReference>
<dbReference type="PANTHER" id="PTHR12560">
    <property type="entry name" value="LONGEVITY ASSURANCE FACTOR 1 LAG1"/>
    <property type="match status" value="1"/>
</dbReference>